<dbReference type="Gene3D" id="1.10.287.990">
    <property type="entry name" value="Fe,Mn superoxide dismutase (SOD) domain"/>
    <property type="match status" value="1"/>
</dbReference>
<comment type="caution">
    <text evidence="8">The sequence shown here is derived from an EMBL/GenBank/DDBJ whole genome shotgun (WGS) entry which is preliminary data.</text>
</comment>
<dbReference type="PIRSF" id="PIRSF000349">
    <property type="entry name" value="SODismutase"/>
    <property type="match status" value="1"/>
</dbReference>
<dbReference type="Gene3D" id="3.55.40.20">
    <property type="entry name" value="Iron/manganese superoxide dismutase, C-terminal domain"/>
    <property type="match status" value="1"/>
</dbReference>
<dbReference type="PANTHER" id="PTHR42769:SF3">
    <property type="entry name" value="SUPEROXIDE DISMUTASE [FE] 2, CHLOROPLASTIC"/>
    <property type="match status" value="1"/>
</dbReference>
<dbReference type="EMBL" id="JBHRYD010000015">
    <property type="protein sequence ID" value="MFC3706171.1"/>
    <property type="molecule type" value="Genomic_DNA"/>
</dbReference>
<comment type="catalytic activity">
    <reaction evidence="5">
        <text>2 superoxide + 2 H(+) = H2O2 + O2</text>
        <dbReference type="Rhea" id="RHEA:20696"/>
        <dbReference type="ChEBI" id="CHEBI:15378"/>
        <dbReference type="ChEBI" id="CHEBI:15379"/>
        <dbReference type="ChEBI" id="CHEBI:16240"/>
        <dbReference type="ChEBI" id="CHEBI:18421"/>
        <dbReference type="EC" id="1.15.1.1"/>
    </reaction>
</comment>
<dbReference type="GO" id="GO:0004784">
    <property type="term" value="F:superoxide dismutase activity"/>
    <property type="evidence" value="ECO:0007669"/>
    <property type="project" value="UniProtKB-EC"/>
</dbReference>
<dbReference type="EC" id="1.15.1.1" evidence="2 5"/>
<keyword evidence="9" id="KW-1185">Reference proteome</keyword>
<evidence type="ECO:0000256" key="3">
    <source>
        <dbReference type="ARBA" id="ARBA00022723"/>
    </source>
</evidence>
<feature type="domain" description="Manganese/iron superoxide dismutase C-terminal" evidence="7">
    <location>
        <begin position="97"/>
        <end position="195"/>
    </location>
</feature>
<dbReference type="InterPro" id="IPR019833">
    <property type="entry name" value="Mn/Fe_SOD_BS"/>
</dbReference>
<comment type="similarity">
    <text evidence="1 5">Belongs to the iron/manganese superoxide dismutase family.</text>
</comment>
<evidence type="ECO:0000313" key="9">
    <source>
        <dbReference type="Proteomes" id="UP001595613"/>
    </source>
</evidence>
<dbReference type="PANTHER" id="PTHR42769">
    <property type="entry name" value="SUPEROXIDE DISMUTASE"/>
    <property type="match status" value="1"/>
</dbReference>
<accession>A0ABV7X5P8</accession>
<dbReference type="PROSITE" id="PS00088">
    <property type="entry name" value="SOD_MN"/>
    <property type="match status" value="1"/>
</dbReference>
<dbReference type="Proteomes" id="UP001595613">
    <property type="component" value="Unassembled WGS sequence"/>
</dbReference>
<sequence length="202" mass="22855">MPTKFTLPPLPYAYDALVPHMSAETLEYHHDKHHQAYVTNGEKLLEGSGLEILELEDIVRESHGKNPGLFNNAGQHYNHVHFWNWMKPNGGGSRLPGRLQAAIDADLGGFDKFRADFLDAGATQFGSGWAWLAVKGGKLEISKTPNGESPLIHGGHPILGVDVWEHSYYIDYRNARPKYLEAWFDHLVNWEHVEHMFEEAMA</sequence>
<protein>
    <recommendedName>
        <fullName evidence="2 5">Superoxide dismutase</fullName>
        <ecNumber evidence="2 5">1.15.1.1</ecNumber>
    </recommendedName>
</protein>
<organism evidence="8 9">
    <name type="scientific">Devosia honganensis</name>
    <dbReference type="NCBI Taxonomy" id="1610527"/>
    <lineage>
        <taxon>Bacteria</taxon>
        <taxon>Pseudomonadati</taxon>
        <taxon>Pseudomonadota</taxon>
        <taxon>Alphaproteobacteria</taxon>
        <taxon>Hyphomicrobiales</taxon>
        <taxon>Devosiaceae</taxon>
        <taxon>Devosia</taxon>
    </lineage>
</organism>
<dbReference type="Pfam" id="PF02777">
    <property type="entry name" value="Sod_Fe_C"/>
    <property type="match status" value="1"/>
</dbReference>
<dbReference type="InterPro" id="IPR019832">
    <property type="entry name" value="Mn/Fe_SOD_C"/>
</dbReference>
<evidence type="ECO:0000259" key="6">
    <source>
        <dbReference type="Pfam" id="PF00081"/>
    </source>
</evidence>
<dbReference type="SUPFAM" id="SSF54719">
    <property type="entry name" value="Fe,Mn superoxide dismutase (SOD), C-terminal domain"/>
    <property type="match status" value="1"/>
</dbReference>
<dbReference type="InterPro" id="IPR036324">
    <property type="entry name" value="Mn/Fe_SOD_N_sf"/>
</dbReference>
<evidence type="ECO:0000256" key="2">
    <source>
        <dbReference type="ARBA" id="ARBA00012682"/>
    </source>
</evidence>
<dbReference type="Pfam" id="PF00081">
    <property type="entry name" value="Sod_Fe_N"/>
    <property type="match status" value="1"/>
</dbReference>
<evidence type="ECO:0000256" key="5">
    <source>
        <dbReference type="RuleBase" id="RU000414"/>
    </source>
</evidence>
<dbReference type="SUPFAM" id="SSF46609">
    <property type="entry name" value="Fe,Mn superoxide dismutase (SOD), N-terminal domain"/>
    <property type="match status" value="1"/>
</dbReference>
<evidence type="ECO:0000256" key="4">
    <source>
        <dbReference type="ARBA" id="ARBA00023002"/>
    </source>
</evidence>
<name>A0ABV7X5P8_9HYPH</name>
<dbReference type="RefSeq" id="WP_380098243.1">
    <property type="nucleotide sequence ID" value="NZ_JBHRYD010000015.1"/>
</dbReference>
<reference evidence="9" key="1">
    <citation type="journal article" date="2019" name="Int. J. Syst. Evol. Microbiol.">
        <title>The Global Catalogue of Microorganisms (GCM) 10K type strain sequencing project: providing services to taxonomists for standard genome sequencing and annotation.</title>
        <authorList>
            <consortium name="The Broad Institute Genomics Platform"/>
            <consortium name="The Broad Institute Genome Sequencing Center for Infectious Disease"/>
            <person name="Wu L."/>
            <person name="Ma J."/>
        </authorList>
    </citation>
    <scope>NUCLEOTIDE SEQUENCE [LARGE SCALE GENOMIC DNA]</scope>
    <source>
        <strain evidence="9">KCTC 42281</strain>
    </source>
</reference>
<dbReference type="InterPro" id="IPR001189">
    <property type="entry name" value="Mn/Fe_SOD"/>
</dbReference>
<evidence type="ECO:0000256" key="1">
    <source>
        <dbReference type="ARBA" id="ARBA00008714"/>
    </source>
</evidence>
<keyword evidence="3 5" id="KW-0479">Metal-binding</keyword>
<evidence type="ECO:0000259" key="7">
    <source>
        <dbReference type="Pfam" id="PF02777"/>
    </source>
</evidence>
<dbReference type="InterPro" id="IPR036314">
    <property type="entry name" value="SOD_C_sf"/>
</dbReference>
<dbReference type="PRINTS" id="PR01703">
    <property type="entry name" value="MNSODISMTASE"/>
</dbReference>
<feature type="domain" description="Manganese/iron superoxide dismutase N-terminal" evidence="6">
    <location>
        <begin position="4"/>
        <end position="86"/>
    </location>
</feature>
<dbReference type="InterPro" id="IPR019831">
    <property type="entry name" value="Mn/Fe_SOD_N"/>
</dbReference>
<keyword evidence="4 5" id="KW-0560">Oxidoreductase</keyword>
<evidence type="ECO:0000313" key="8">
    <source>
        <dbReference type="EMBL" id="MFC3706171.1"/>
    </source>
</evidence>
<comment type="function">
    <text evidence="5">Destroys radicals which are normally produced within the cells and which are toxic to biological systems.</text>
</comment>
<gene>
    <name evidence="8" type="ORF">ACFOOL_15570</name>
</gene>
<proteinExistence type="inferred from homology"/>